<dbReference type="InterPro" id="IPR000073">
    <property type="entry name" value="AB_hydrolase_1"/>
</dbReference>
<dbReference type="SUPFAM" id="SSF53474">
    <property type="entry name" value="alpha/beta-Hydrolases"/>
    <property type="match status" value="1"/>
</dbReference>
<proteinExistence type="predicted"/>
<dbReference type="RefSeq" id="WP_171245437.1">
    <property type="nucleotide sequence ID" value="NZ_JABEPQ010000010.1"/>
</dbReference>
<dbReference type="Proteomes" id="UP000588586">
    <property type="component" value="Unassembled WGS sequence"/>
</dbReference>
<comment type="caution">
    <text evidence="2">The sequence shown here is derived from an EMBL/GenBank/DDBJ whole genome shotgun (WGS) entry which is preliminary data.</text>
</comment>
<keyword evidence="3" id="KW-1185">Reference proteome</keyword>
<sequence>MTVLDVPVISTVELTSSRASPLLVVGPSLGTSVRELWGEVAALLTDQFHVLGWELPGHGTNRSVSEHAVSMASIAQGVVTAVDRFLAVNGLAHPRFAYAGDSVGGAVGLHLLLEHRPRISGAILACTGARLGDTASWRERAHLVAGQGTEVVVEGSLQRWFGPGFTQRRPDITDTFTRRLLEVDPVGYAQVCHALAGFDVTDRLAEIAAPVLAIAGDQDRPTPVPLLREIAEGVQDGHLAVLPGVGHLAPVEAPESVADLAIVHLSA</sequence>
<dbReference type="PRINTS" id="PR00111">
    <property type="entry name" value="ABHYDROLASE"/>
</dbReference>
<evidence type="ECO:0000259" key="1">
    <source>
        <dbReference type="Pfam" id="PF12146"/>
    </source>
</evidence>
<organism evidence="2 3">
    <name type="scientific">Knoellia koreensis</name>
    <dbReference type="NCBI Taxonomy" id="2730921"/>
    <lineage>
        <taxon>Bacteria</taxon>
        <taxon>Bacillati</taxon>
        <taxon>Actinomycetota</taxon>
        <taxon>Actinomycetes</taxon>
        <taxon>Micrococcales</taxon>
        <taxon>Intrasporangiaceae</taxon>
        <taxon>Knoellia</taxon>
    </lineage>
</organism>
<feature type="domain" description="Serine aminopeptidase S33" evidence="1">
    <location>
        <begin position="41"/>
        <end position="249"/>
    </location>
</feature>
<dbReference type="InterPro" id="IPR029058">
    <property type="entry name" value="AB_hydrolase_fold"/>
</dbReference>
<dbReference type="EMBL" id="JABEPQ010000010">
    <property type="protein sequence ID" value="NNM48319.1"/>
    <property type="molecule type" value="Genomic_DNA"/>
</dbReference>
<gene>
    <name evidence="2" type="ORF">HJG52_20220</name>
</gene>
<accession>A0A849HMJ8</accession>
<protein>
    <submittedName>
        <fullName evidence="2">Alpha/beta fold hydrolase</fullName>
    </submittedName>
</protein>
<dbReference type="Pfam" id="PF12146">
    <property type="entry name" value="Hydrolase_4"/>
    <property type="match status" value="1"/>
</dbReference>
<evidence type="ECO:0000313" key="2">
    <source>
        <dbReference type="EMBL" id="NNM48319.1"/>
    </source>
</evidence>
<dbReference type="InterPro" id="IPR050266">
    <property type="entry name" value="AB_hydrolase_sf"/>
</dbReference>
<evidence type="ECO:0000313" key="3">
    <source>
        <dbReference type="Proteomes" id="UP000588586"/>
    </source>
</evidence>
<dbReference type="PANTHER" id="PTHR43798">
    <property type="entry name" value="MONOACYLGLYCEROL LIPASE"/>
    <property type="match status" value="1"/>
</dbReference>
<reference evidence="2 3" key="1">
    <citation type="submission" date="2020-04" db="EMBL/GenBank/DDBJ databases">
        <title>Knoellia sp. isolate from air conditioner.</title>
        <authorList>
            <person name="Chea S."/>
            <person name="Kim D.-U."/>
        </authorList>
    </citation>
    <scope>NUCLEOTIDE SEQUENCE [LARGE SCALE GENOMIC DNA]</scope>
    <source>
        <strain evidence="2 3">DB2414S</strain>
    </source>
</reference>
<dbReference type="GO" id="GO:0016787">
    <property type="term" value="F:hydrolase activity"/>
    <property type="evidence" value="ECO:0007669"/>
    <property type="project" value="UniProtKB-KW"/>
</dbReference>
<dbReference type="AlphaFoldDB" id="A0A849HMJ8"/>
<dbReference type="Gene3D" id="3.40.50.1820">
    <property type="entry name" value="alpha/beta hydrolase"/>
    <property type="match status" value="1"/>
</dbReference>
<keyword evidence="2" id="KW-0378">Hydrolase</keyword>
<dbReference type="InterPro" id="IPR022742">
    <property type="entry name" value="Hydrolase_4"/>
</dbReference>
<name>A0A849HMJ8_9MICO</name>